<evidence type="ECO:0000313" key="3">
    <source>
        <dbReference type="EMBL" id="MCI78782.1"/>
    </source>
</evidence>
<reference evidence="3 4" key="1">
    <citation type="journal article" date="2018" name="Front. Plant Sci.">
        <title>Red Clover (Trifolium pratense) and Zigzag Clover (T. medium) - A Picture of Genomic Similarities and Differences.</title>
        <authorList>
            <person name="Dluhosova J."/>
            <person name="Istvanek J."/>
            <person name="Nedelnik J."/>
            <person name="Repkova J."/>
        </authorList>
    </citation>
    <scope>NUCLEOTIDE SEQUENCE [LARGE SCALE GENOMIC DNA]</scope>
    <source>
        <strain evidence="4">cv. 10/8</strain>
        <tissue evidence="3">Leaf</tissue>
    </source>
</reference>
<name>A0A392UUI7_9FABA</name>
<comment type="caution">
    <text evidence="3">The sequence shown here is derived from an EMBL/GenBank/DDBJ whole genome shotgun (WGS) entry which is preliminary data.</text>
</comment>
<dbReference type="InterPro" id="IPR025064">
    <property type="entry name" value="DUF4005"/>
</dbReference>
<feature type="non-terminal residue" evidence="3">
    <location>
        <position position="62"/>
    </location>
</feature>
<dbReference type="Pfam" id="PF13178">
    <property type="entry name" value="DUF4005"/>
    <property type="match status" value="1"/>
</dbReference>
<dbReference type="Proteomes" id="UP000265520">
    <property type="component" value="Unassembled WGS sequence"/>
</dbReference>
<keyword evidence="4" id="KW-1185">Reference proteome</keyword>
<proteinExistence type="predicted"/>
<evidence type="ECO:0000256" key="1">
    <source>
        <dbReference type="SAM" id="MobiDB-lite"/>
    </source>
</evidence>
<feature type="region of interest" description="Disordered" evidence="1">
    <location>
        <begin position="1"/>
        <end position="34"/>
    </location>
</feature>
<organism evidence="3 4">
    <name type="scientific">Trifolium medium</name>
    <dbReference type="NCBI Taxonomy" id="97028"/>
    <lineage>
        <taxon>Eukaryota</taxon>
        <taxon>Viridiplantae</taxon>
        <taxon>Streptophyta</taxon>
        <taxon>Embryophyta</taxon>
        <taxon>Tracheophyta</taxon>
        <taxon>Spermatophyta</taxon>
        <taxon>Magnoliopsida</taxon>
        <taxon>eudicotyledons</taxon>
        <taxon>Gunneridae</taxon>
        <taxon>Pentapetalae</taxon>
        <taxon>rosids</taxon>
        <taxon>fabids</taxon>
        <taxon>Fabales</taxon>
        <taxon>Fabaceae</taxon>
        <taxon>Papilionoideae</taxon>
        <taxon>50 kb inversion clade</taxon>
        <taxon>NPAAA clade</taxon>
        <taxon>Hologalegina</taxon>
        <taxon>IRL clade</taxon>
        <taxon>Trifolieae</taxon>
        <taxon>Trifolium</taxon>
    </lineage>
</organism>
<dbReference type="EMBL" id="LXQA010958953">
    <property type="protein sequence ID" value="MCI78782.1"/>
    <property type="molecule type" value="Genomic_DNA"/>
</dbReference>
<gene>
    <name evidence="3" type="ORF">A2U01_0100053</name>
</gene>
<evidence type="ECO:0000313" key="4">
    <source>
        <dbReference type="Proteomes" id="UP000265520"/>
    </source>
</evidence>
<evidence type="ECO:0000259" key="2">
    <source>
        <dbReference type="Pfam" id="PF13178"/>
    </source>
</evidence>
<sequence length="62" mass="6789">MAYTESSKAKVRSLSAPKQRPQFEKSGSSNRYSLNGHDMARLATMRTSALQTSFTSKGYPGS</sequence>
<dbReference type="AlphaFoldDB" id="A0A392UUI7"/>
<feature type="domain" description="DUF4005" evidence="2">
    <location>
        <begin position="1"/>
        <end position="47"/>
    </location>
</feature>
<protein>
    <submittedName>
        <fullName evidence="3">IQ-DOMAIN 14-like</fullName>
    </submittedName>
</protein>
<accession>A0A392UUI7</accession>